<sequence length="116" mass="13392">MINSNNMIFFFGTRSTQVAAHQAKTNCAYCQQEAVWLFVYQHYFHIFWIPVFPLWKSTVSSCGHCKQTLTKKAFLPELQEDYIKVKQQAKTPWWTFSLLIAAVLLVVGSMILAKLA</sequence>
<comment type="caution">
    <text evidence="2">The sequence shown here is derived from an EMBL/GenBank/DDBJ whole genome shotgun (WGS) entry which is preliminary data.</text>
</comment>
<accession>A0A4R6WQY5</accession>
<evidence type="ECO:0000313" key="3">
    <source>
        <dbReference type="Proteomes" id="UP000295292"/>
    </source>
</evidence>
<evidence type="ECO:0000313" key="2">
    <source>
        <dbReference type="EMBL" id="TDQ81723.1"/>
    </source>
</evidence>
<proteinExistence type="predicted"/>
<keyword evidence="1" id="KW-0812">Transmembrane</keyword>
<keyword evidence="1" id="KW-0472">Membrane</keyword>
<name>A0A4R6WQY5_9SPHI</name>
<feature type="transmembrane region" description="Helical" evidence="1">
    <location>
        <begin position="93"/>
        <end position="113"/>
    </location>
</feature>
<reference evidence="2 3" key="1">
    <citation type="submission" date="2019-03" db="EMBL/GenBank/DDBJ databases">
        <title>Genomic Encyclopedia of Archaeal and Bacterial Type Strains, Phase II (KMG-II): from individual species to whole genera.</title>
        <authorList>
            <person name="Goeker M."/>
        </authorList>
    </citation>
    <scope>NUCLEOTIDE SEQUENCE [LARGE SCALE GENOMIC DNA]</scope>
    <source>
        <strain evidence="2 3">DSM 28353</strain>
    </source>
</reference>
<gene>
    <name evidence="2" type="ORF">CLV99_0253</name>
</gene>
<evidence type="ECO:0008006" key="4">
    <source>
        <dbReference type="Google" id="ProtNLM"/>
    </source>
</evidence>
<evidence type="ECO:0000256" key="1">
    <source>
        <dbReference type="SAM" id="Phobius"/>
    </source>
</evidence>
<dbReference type="EMBL" id="SNYV01000003">
    <property type="protein sequence ID" value="TDQ81723.1"/>
    <property type="molecule type" value="Genomic_DNA"/>
</dbReference>
<protein>
    <recommendedName>
        <fullName evidence="4">Zinc ribbon family protein</fullName>
    </recommendedName>
</protein>
<dbReference type="Proteomes" id="UP000295292">
    <property type="component" value="Unassembled WGS sequence"/>
</dbReference>
<keyword evidence="3" id="KW-1185">Reference proteome</keyword>
<dbReference type="AlphaFoldDB" id="A0A4R6WQY5"/>
<keyword evidence="1" id="KW-1133">Transmembrane helix</keyword>
<organism evidence="2 3">
    <name type="scientific">Sphingobacterium yanglingense</name>
    <dbReference type="NCBI Taxonomy" id="1437280"/>
    <lineage>
        <taxon>Bacteria</taxon>
        <taxon>Pseudomonadati</taxon>
        <taxon>Bacteroidota</taxon>
        <taxon>Sphingobacteriia</taxon>
        <taxon>Sphingobacteriales</taxon>
        <taxon>Sphingobacteriaceae</taxon>
        <taxon>Sphingobacterium</taxon>
    </lineage>
</organism>